<dbReference type="InterPro" id="IPR021516">
    <property type="entry name" value="DUF3179"/>
</dbReference>
<evidence type="ECO:0008006" key="3">
    <source>
        <dbReference type="Google" id="ProtNLM"/>
    </source>
</evidence>
<dbReference type="RefSeq" id="WP_092702959.1">
    <property type="nucleotide sequence ID" value="NZ_FNFC01000010.1"/>
</dbReference>
<proteinExistence type="predicted"/>
<dbReference type="STRING" id="890420.SAMN05216226_11042"/>
<dbReference type="Pfam" id="PF11376">
    <property type="entry name" value="DUF3179"/>
    <property type="match status" value="1"/>
</dbReference>
<dbReference type="Proteomes" id="UP000198856">
    <property type="component" value="Unassembled WGS sequence"/>
</dbReference>
<sequence>MNVVDVLEKDAIPSIDDPVFGEKFVGGADDEVLVLDGDPPKAYPIRILNFHEIVNDRIDGDPVAVTWCPLCASGVVYERTVGERVLTFGVSGKLADDDLVMYDRETDSEWKQSRGECLSGTFEGTELAVRPAGIITWERFCVEYPDGVVLQPPDIKSEAASDDDQPAPVDYTDDPYEEYFEIDEFGLKAHRTGEGRSWDREDVSPKTLVLGIEHGGESVGYPEPRLRAEGGVVTDTVGDMDVVVTAADGLHAFEDPGYDFAVVDGRLGADGTTWDPATGVAADGRQLERAPARRLFAFTWQDDHGPAAFY</sequence>
<dbReference type="OrthoDB" id="2731at2157"/>
<evidence type="ECO:0000313" key="2">
    <source>
        <dbReference type="Proteomes" id="UP000198856"/>
    </source>
</evidence>
<protein>
    <recommendedName>
        <fullName evidence="3">DUF3179 domain-containing protein</fullName>
    </recommendedName>
</protein>
<accession>A0A1G8X0K0</accession>
<keyword evidence="2" id="KW-1185">Reference proteome</keyword>
<dbReference type="EMBL" id="FNFC01000010">
    <property type="protein sequence ID" value="SDJ83991.1"/>
    <property type="molecule type" value="Genomic_DNA"/>
</dbReference>
<name>A0A1G8X0K0_9EURY</name>
<evidence type="ECO:0000313" key="1">
    <source>
        <dbReference type="EMBL" id="SDJ83991.1"/>
    </source>
</evidence>
<reference evidence="1 2" key="1">
    <citation type="submission" date="2016-10" db="EMBL/GenBank/DDBJ databases">
        <authorList>
            <person name="de Groot N.N."/>
        </authorList>
    </citation>
    <scope>NUCLEOTIDE SEQUENCE [LARGE SCALE GENOMIC DNA]</scope>
    <source>
        <strain evidence="1 2">IBRC-M10015</strain>
    </source>
</reference>
<gene>
    <name evidence="1" type="ORF">SAMN05216226_11042</name>
</gene>
<organism evidence="1 2">
    <name type="scientific">Halovenus aranensis</name>
    <dbReference type="NCBI Taxonomy" id="890420"/>
    <lineage>
        <taxon>Archaea</taxon>
        <taxon>Methanobacteriati</taxon>
        <taxon>Methanobacteriota</taxon>
        <taxon>Stenosarchaea group</taxon>
        <taxon>Halobacteria</taxon>
        <taxon>Halobacteriales</taxon>
        <taxon>Haloarculaceae</taxon>
        <taxon>Halovenus</taxon>
    </lineage>
</organism>
<dbReference type="AlphaFoldDB" id="A0A1G8X0K0"/>